<evidence type="ECO:0000313" key="2">
    <source>
        <dbReference type="Proteomes" id="UP001241110"/>
    </source>
</evidence>
<accession>A0AAE3QM06</accession>
<dbReference type="Proteomes" id="UP001241110">
    <property type="component" value="Unassembled WGS sequence"/>
</dbReference>
<reference evidence="1" key="1">
    <citation type="submission" date="2023-05" db="EMBL/GenBank/DDBJ databases">
        <authorList>
            <person name="Zhang X."/>
        </authorList>
    </citation>
    <scope>NUCLEOTIDE SEQUENCE</scope>
    <source>
        <strain evidence="1">YF14B1</strain>
    </source>
</reference>
<comment type="caution">
    <text evidence="1">The sequence shown here is derived from an EMBL/GenBank/DDBJ whole genome shotgun (WGS) entry which is preliminary data.</text>
</comment>
<protein>
    <submittedName>
        <fullName evidence="1">DUF2071 domain-containing protein</fullName>
    </submittedName>
</protein>
<proteinExistence type="predicted"/>
<dbReference type="RefSeq" id="WP_313980087.1">
    <property type="nucleotide sequence ID" value="NZ_JASJOS010000006.1"/>
</dbReference>
<name>A0AAE3QM06_9BACT</name>
<dbReference type="Pfam" id="PF09844">
    <property type="entry name" value="DUF2071"/>
    <property type="match status" value="1"/>
</dbReference>
<organism evidence="1 2">
    <name type="scientific">Xanthocytophaga flava</name>
    <dbReference type="NCBI Taxonomy" id="3048013"/>
    <lineage>
        <taxon>Bacteria</taxon>
        <taxon>Pseudomonadati</taxon>
        <taxon>Bacteroidota</taxon>
        <taxon>Cytophagia</taxon>
        <taxon>Cytophagales</taxon>
        <taxon>Rhodocytophagaceae</taxon>
        <taxon>Xanthocytophaga</taxon>
    </lineage>
</organism>
<evidence type="ECO:0000313" key="1">
    <source>
        <dbReference type="EMBL" id="MDJ1481807.1"/>
    </source>
</evidence>
<sequence>MNILKQLPIHYTGELHNVQLINFSVEKKEIESQIPWKIHLRDYNGRALISMVNVQLKHMHPTFLPSVIQFSYRHVAFRVLIDDATYTGGRKHGIYFLRSFTDNPLIAQGGKWFTSYNLETAELIATPQFLTLKQNDRFLNYVLDEETPCITNTYQYEEVSQIDRAYSMINNTVYKTQIMREKWPIEWIHCSHFQTNFFETARLEGAFQVREKIDYKWLAAEQAR</sequence>
<dbReference type="AlphaFoldDB" id="A0AAE3QM06"/>
<gene>
    <name evidence="1" type="ORF">QNI16_15005</name>
</gene>
<dbReference type="EMBL" id="JASJOS010000006">
    <property type="protein sequence ID" value="MDJ1481807.1"/>
    <property type="molecule type" value="Genomic_DNA"/>
</dbReference>
<dbReference type="InterPro" id="IPR018644">
    <property type="entry name" value="DUF2071"/>
</dbReference>